<dbReference type="CTD" id="50649"/>
<dbReference type="SMART" id="SM00325">
    <property type="entry name" value="RhoGEF"/>
    <property type="match status" value="1"/>
</dbReference>
<dbReference type="Proteomes" id="UP000261540">
    <property type="component" value="Unplaced"/>
</dbReference>
<feature type="compositionally biased region" description="Basic and acidic residues" evidence="6">
    <location>
        <begin position="131"/>
        <end position="143"/>
    </location>
</feature>
<dbReference type="InterPro" id="IPR001331">
    <property type="entry name" value="GDS_CDC24_CS"/>
</dbReference>
<feature type="compositionally biased region" description="Pro residues" evidence="6">
    <location>
        <begin position="2390"/>
        <end position="2400"/>
    </location>
</feature>
<dbReference type="GO" id="GO:0035556">
    <property type="term" value="P:intracellular signal transduction"/>
    <property type="evidence" value="ECO:0007669"/>
    <property type="project" value="InterPro"/>
</dbReference>
<feature type="region of interest" description="Disordered" evidence="6">
    <location>
        <begin position="1754"/>
        <end position="1791"/>
    </location>
</feature>
<feature type="domain" description="SH3" evidence="7">
    <location>
        <begin position="2741"/>
        <end position="2800"/>
    </location>
</feature>
<evidence type="ECO:0000259" key="9">
    <source>
        <dbReference type="PROSITE" id="PS50010"/>
    </source>
</evidence>
<dbReference type="SMART" id="SM00233">
    <property type="entry name" value="PH"/>
    <property type="match status" value="1"/>
</dbReference>
<feature type="compositionally biased region" description="Polar residues" evidence="6">
    <location>
        <begin position="2469"/>
        <end position="2484"/>
    </location>
</feature>
<dbReference type="KEGG" id="pki:111849438"/>
<evidence type="ECO:0000256" key="3">
    <source>
        <dbReference type="ARBA" id="ARBA00022490"/>
    </source>
</evidence>
<dbReference type="GO" id="GO:0005085">
    <property type="term" value="F:guanyl-nucleotide exchange factor activity"/>
    <property type="evidence" value="ECO:0007669"/>
    <property type="project" value="UniProtKB-KW"/>
</dbReference>
<keyword evidence="2 5" id="KW-0728">SH3 domain</keyword>
<feature type="compositionally biased region" description="Low complexity" evidence="6">
    <location>
        <begin position="158"/>
        <end position="169"/>
    </location>
</feature>
<dbReference type="SUPFAM" id="SSF50044">
    <property type="entry name" value="SH3-domain"/>
    <property type="match status" value="1"/>
</dbReference>
<evidence type="ECO:0000313" key="10">
    <source>
        <dbReference type="Ensembl" id="ENSPKIP00000013812.1"/>
    </source>
</evidence>
<feature type="region of interest" description="Disordered" evidence="6">
    <location>
        <begin position="64"/>
        <end position="103"/>
    </location>
</feature>
<dbReference type="PROSITE" id="PS50002">
    <property type="entry name" value="SH3"/>
    <property type="match status" value="1"/>
</dbReference>
<proteinExistence type="predicted"/>
<feature type="region of interest" description="Disordered" evidence="6">
    <location>
        <begin position="2238"/>
        <end position="2260"/>
    </location>
</feature>
<feature type="compositionally biased region" description="Polar residues" evidence="6">
    <location>
        <begin position="1981"/>
        <end position="1993"/>
    </location>
</feature>
<keyword evidence="3" id="KW-0963">Cytoplasm</keyword>
<dbReference type="Gene3D" id="2.30.30.40">
    <property type="entry name" value="SH3 Domains"/>
    <property type="match status" value="1"/>
</dbReference>
<protein>
    <submittedName>
        <fullName evidence="10">Rho guanine nucleotide exchange factor (GEF) 4</fullName>
    </submittedName>
</protein>
<dbReference type="FunFam" id="1.20.900.10:FF:000002">
    <property type="entry name" value="Rho guanine nucleotide exchange factor 9"/>
    <property type="match status" value="1"/>
</dbReference>
<dbReference type="PANTHER" id="PTHR47544">
    <property type="entry name" value="RHO GUANINE NUCLEOTIDE EXCHANGE FACTOR 4"/>
    <property type="match status" value="1"/>
</dbReference>
<reference evidence="10" key="2">
    <citation type="submission" date="2025-09" db="UniProtKB">
        <authorList>
            <consortium name="Ensembl"/>
        </authorList>
    </citation>
    <scope>IDENTIFICATION</scope>
</reference>
<feature type="compositionally biased region" description="Basic and acidic residues" evidence="6">
    <location>
        <begin position="1968"/>
        <end position="1978"/>
    </location>
</feature>
<feature type="region of interest" description="Disordered" evidence="6">
    <location>
        <begin position="311"/>
        <end position="330"/>
    </location>
</feature>
<dbReference type="InterPro" id="IPR001849">
    <property type="entry name" value="PH_domain"/>
</dbReference>
<feature type="region of interest" description="Disordered" evidence="6">
    <location>
        <begin position="2377"/>
        <end position="2405"/>
    </location>
</feature>
<feature type="region of interest" description="Disordered" evidence="6">
    <location>
        <begin position="456"/>
        <end position="501"/>
    </location>
</feature>
<dbReference type="SMART" id="SM00326">
    <property type="entry name" value="SH3"/>
    <property type="match status" value="1"/>
</dbReference>
<dbReference type="Pfam" id="PF00018">
    <property type="entry name" value="SH3_1"/>
    <property type="match status" value="1"/>
</dbReference>
<feature type="compositionally biased region" description="Basic and acidic residues" evidence="6">
    <location>
        <begin position="2305"/>
        <end position="2320"/>
    </location>
</feature>
<dbReference type="InterPro" id="IPR011993">
    <property type="entry name" value="PH-like_dom_sf"/>
</dbReference>
<feature type="region of interest" description="Disordered" evidence="6">
    <location>
        <begin position="129"/>
        <end position="169"/>
    </location>
</feature>
<feature type="region of interest" description="Disordered" evidence="6">
    <location>
        <begin position="2298"/>
        <end position="2326"/>
    </location>
</feature>
<evidence type="ECO:0000256" key="1">
    <source>
        <dbReference type="ARBA" id="ARBA00004496"/>
    </source>
</evidence>
<dbReference type="InterPro" id="IPR001452">
    <property type="entry name" value="SH3_domain"/>
</dbReference>
<keyword evidence="4" id="KW-0344">Guanine-nucleotide releasing factor</keyword>
<feature type="domain" description="PH" evidence="8">
    <location>
        <begin position="3051"/>
        <end position="3159"/>
    </location>
</feature>
<dbReference type="STRING" id="1676925.ENSPKIP00000013812"/>
<dbReference type="InterPro" id="IPR035899">
    <property type="entry name" value="DBL_dom_sf"/>
</dbReference>
<dbReference type="InterPro" id="IPR000219">
    <property type="entry name" value="DH_dom"/>
</dbReference>
<dbReference type="OrthoDB" id="6152532at2759"/>
<dbReference type="SUPFAM" id="SSF48065">
    <property type="entry name" value="DBL homology domain (DH-domain)"/>
    <property type="match status" value="1"/>
</dbReference>
<feature type="region of interest" description="Disordered" evidence="6">
    <location>
        <begin position="2507"/>
        <end position="2530"/>
    </location>
</feature>
<feature type="compositionally biased region" description="Basic and acidic residues" evidence="6">
    <location>
        <begin position="79"/>
        <end position="92"/>
    </location>
</feature>
<dbReference type="CDD" id="cd00160">
    <property type="entry name" value="RhoGEF"/>
    <property type="match status" value="1"/>
</dbReference>
<feature type="compositionally biased region" description="Polar residues" evidence="6">
    <location>
        <begin position="1051"/>
        <end position="1082"/>
    </location>
</feature>
<dbReference type="PROSITE" id="PS00741">
    <property type="entry name" value="DH_1"/>
    <property type="match status" value="1"/>
</dbReference>
<dbReference type="GO" id="GO:0005737">
    <property type="term" value="C:cytoplasm"/>
    <property type="evidence" value="ECO:0007669"/>
    <property type="project" value="UniProtKB-SubCell"/>
</dbReference>
<feature type="region of interest" description="Disordered" evidence="6">
    <location>
        <begin position="1037"/>
        <end position="1112"/>
    </location>
</feature>
<reference evidence="10" key="1">
    <citation type="submission" date="2025-08" db="UniProtKB">
        <authorList>
            <consortium name="Ensembl"/>
        </authorList>
    </citation>
    <scope>IDENTIFICATION</scope>
</reference>
<feature type="region of interest" description="Disordered" evidence="6">
    <location>
        <begin position="2425"/>
        <end position="2485"/>
    </location>
</feature>
<accession>A0A3B3R4X1</accession>
<feature type="compositionally biased region" description="Acidic residues" evidence="6">
    <location>
        <begin position="480"/>
        <end position="493"/>
    </location>
</feature>
<dbReference type="InterPro" id="IPR055251">
    <property type="entry name" value="SOS1_NGEF_PH"/>
</dbReference>
<feature type="region of interest" description="Disordered" evidence="6">
    <location>
        <begin position="1"/>
        <end position="22"/>
    </location>
</feature>
<keyword evidence="11" id="KW-1185">Reference proteome</keyword>
<feature type="region of interest" description="Disordered" evidence="6">
    <location>
        <begin position="1961"/>
        <end position="1993"/>
    </location>
</feature>
<dbReference type="PANTHER" id="PTHR47544:SF3">
    <property type="entry name" value="RHO GUANINE NUCLEOTIDE EXCHANGE FACTOR 4 ISOFORM X1"/>
    <property type="match status" value="1"/>
</dbReference>
<evidence type="ECO:0000256" key="4">
    <source>
        <dbReference type="ARBA" id="ARBA00022658"/>
    </source>
</evidence>
<feature type="compositionally biased region" description="Basic and acidic residues" evidence="6">
    <location>
        <begin position="1092"/>
        <end position="1112"/>
    </location>
</feature>
<dbReference type="Gene3D" id="2.30.29.30">
    <property type="entry name" value="Pleckstrin-homology domain (PH domain)/Phosphotyrosine-binding domain (PTB)"/>
    <property type="match status" value="1"/>
</dbReference>
<dbReference type="PROSITE" id="PS50003">
    <property type="entry name" value="PH_DOMAIN"/>
    <property type="match status" value="1"/>
</dbReference>
<dbReference type="PROSITE" id="PS50010">
    <property type="entry name" value="DH_2"/>
    <property type="match status" value="1"/>
</dbReference>
<dbReference type="GeneTree" id="ENSGT00940000160622"/>
<dbReference type="InterPro" id="IPR036028">
    <property type="entry name" value="SH3-like_dom_sf"/>
</dbReference>
<dbReference type="SUPFAM" id="SSF50729">
    <property type="entry name" value="PH domain-like"/>
    <property type="match status" value="1"/>
</dbReference>
<dbReference type="CDD" id="cd11973">
    <property type="entry name" value="SH3_ASEF"/>
    <property type="match status" value="1"/>
</dbReference>
<dbReference type="CDD" id="cd01224">
    <property type="entry name" value="PH_Collybistin_ASEF"/>
    <property type="match status" value="1"/>
</dbReference>
<evidence type="ECO:0000256" key="6">
    <source>
        <dbReference type="SAM" id="MobiDB-lite"/>
    </source>
</evidence>
<feature type="region of interest" description="Disordered" evidence="6">
    <location>
        <begin position="1676"/>
        <end position="1706"/>
    </location>
</feature>
<evidence type="ECO:0000256" key="5">
    <source>
        <dbReference type="PROSITE-ProRule" id="PRU00192"/>
    </source>
</evidence>
<sequence>MDDSVAHGTSAGKDGERSPAGDLDEVQMHLTCLPERYMRAKFTLSAYILCWTVLKLCQRLGCSQTRGQAPETPEDTANDSEHSQEREPHEWSDLGQETTEEFFDTQSCHSDAFSDLSPDSEGSSVLLGARGFHEGEPGERGSSEGHTIPESMKEESSMDSLCDDLSSRSSPQRCASDQLFGVLELAEPSGTQEALKSERTLILEAGLPLSSNLQVPETLYSTTGSECGPIEISAIHEPLPHAEVCPLQEFAGTGPSQFVSFSGMGGLVHVEEEEQQQSCSGSQEDHLSEDTLGIHQPLSGLLECLTDDGEDHSAGEARMTSDTGLQNRNKEHPLDCQTEIYTHILTGNEFQLGTSAYTQLPTVETVLETQSNTNVPVDSDTVVAFLKDQIDPGTCIQAGNEESDLENKAIANACVNSAIEHIFMVDQTTVRENSKDDVVETLQDTGTKDDVLKSHLQSRTEGNVITDQTESSTGIKPDNEEQVSETQDTEINDGLESQPHTNTCAQFDPENSVLEAFSHSTAAAQSGPEKDVIETEPSSDAVVLSGTDYRLLETQPNGSVCVQSSTEEDQNDPNIWIQSRTEEKVLLTQTDTDRYMQSDIVEDALLTLQDLDTIDDGNKEDISESCSDTCATDIEETASEIVSLPIQSGPEKDILETESCSSAHKLADTDDKLLETQPSCNVYVESSAQEDHNDPSSCILSRTEEKVLPTQMDTDSKIQCDMEKDDLGTVQDTDNNAQCGTKCALLESKSYVNICLNCDGGHSVSDDQPNVNVSVLSSPEELSLSVEGDVLESQVYITAYSQSGTQKNALCDQTDTSNDIQPDNEGKVLEIVQDTETKEGVTKGNVSESWPYNKTYAQCDTVLETLPYTNVSTQSGPENDVLDTEPCSDAYMPADIEDKLLETQPSINVCVQCSADEDQKDPRGFNQLSTEEELFKTLCAYSQSVTKDEILKHPKLPLANSNMASCFEEDVSEFQIATNYMLSDTGQHVVEKLKETDGRVQCVNEGIVLENRSHVNSPVNCESGDDVSDSHPNVNVSVIPGPEEPHCRSIEPSSTTGDGWTCNESDVSRSQASVNAHVQSSAEDWFSEDQTDAQHQRKDNVKALQDTDTKDDVMKEDVSESGFQVRTHLPFGTEGNGISDLTDRTTGDEKVLEKVQDSETENDVTRTEVLERWSLNEACPQSNTKETVIETVPHCTVAAQSGPEKDVIETELSSDTDILAVSDDTYLETQPNDNVCVQCVTEEDQEGPSSCIQSRTEEKVLQIQMEANSYIQPDMEEDALGTVQDLDWKDDVNKDVSESCNDTCAQITTEETVLETVSHASISTQSGPVKDSLETEMDPSCDAALLAGTDDKLLETHLDGNVLKTESYSDAHILDGDKDYVLETQLNHKVFDTKEDFLDSSKCSAKVPSIEEDVSQTQSLYSAPTDTEAFEAQPFCNGFGTEELIEECLPTPHNNHGVIFSNGSQLDNILGWKSETLPGDEKGEFHISSEDAGIIDSVPQNHLDRNFQNLTDLQILFGEAAYAVGFHSITNKEESIISAVGLDEINFELSADPQLDKVKQCFVDDSEVMSKSGQPSTEMQIRTNKLESSCETDFAPDVESPCEDISRACDSGFDEVPEWRTDIELGTSSQFEELEWNRTSESHCAKESPAGSKWHNSNTKSASDLLDPLVQVPKETEHRNAGGPVDAFSGKGADAVSSESLQSQPEAFGQHPWLENLSVVVFTNPTDLEDEPHWIQQGSEWRLVVDDLKHCDCSEGEEQGGRGQKTGLRTTDAVGDDPPSNGLAPPPQEVAPRNYEISLGSELEPHNSTSSQMKGLFHEHLDPERYEDKGLRSFVSHSKIIGISDGTREKIGKDQMADRLRYSVGYHTVPETEHCSSSQSLLDETEIDVYEQPESNLNLLSGSNLEPILEWDHYQENLFALEDKTSVKEREEQQMPVMGSALVDLKIATSYIDTHPPLTVCLPSTPESSKEDSPDKVTQHLPASNTTPALDSSEANTLLANEKAENKSCYITNMASQVQDNLNTSREIETEDGLLSHVGNSSSLQNSVKNKTSKVSTANKASKFFNRIPSFRKGKTSARESKSYKGEQAAGNSQDESMERIKCPPLYQTYLSQSTYHLREVGESGKNSDDDVFENVVSPRSSFGRRFSETRSRIDEEVFIPSMQCLRHPTLQDPCDRNSVAIPAMESRSPRRSKSTDNLNLRMRIALAHKSLSSLFESKSSDKENAVHCPMTINEEASTETLRGKKRQGSETEMLKRTLSVSDAGSVRQIQRGSRDRLSLQISSAKLRSGSQVSCYTDPLSKKAAPRELSDISDERRSEGFRISGPSNGLTLSSSSIICLASDSSQVSPDNSNHLTPTNYAQMTTLVHQHAPSWARSLGSFEGVDGPLRPQSPKPQSPKPWPHRRSFRYTSRSVASSLISLGQGVSAEGLCDPPGRPKTVKPRMAQLASTQSVDTDYRQDDGVMDSESQDSLATSLSSNDTELTQEGGKMAHQLLDKRHQELGSALRVQKRGEQSPRQRSPGQRPLSDLGSWGVPLWVPGMAGLATNLNPRAGKGQHRCSDDLWIEAEKTRQRKLVLAARGSLCRLSRRRPEESEKAPGHRSSSLGQDFSIMPLRDLYFSQSTPIGLDCLGWPRRVSYPTVVIPDGTLDRAGPSDDVGSEEDLYDEFRSSAHRFGHPGGGGEQLAINEAILRRAGEGFRFVRLHFLLGPSIHSLIVQLSPGADLLIRTEPFLSSVATLISDGSVCAEALWDHVTMDDQELGFKAGDVIEVVDATNKEWWWGRILDSEGWFPASFVRLRVNQDEPMDYLAKLEGTREEDGGGVGRLVGPGLPCKEQMRSNVINEIMSTEKDYIKHLKDICEGYIKQCRKRTDMFTEDQLRTIFGNIEEIYRFQRKFLKGLEKKFNKEQPHLSEIGSCFLEHQTDFQIYSEYCNNHPNACLQLSKLMKINKYVFFFEACRLLQKMIDISLDGFLLTPVQKICKYPLQLAELLKYTNPQHRDYKDVEAALNAMKNVARLINERKRRLENIDKIAQWQSSIEDWEGEDVLARSSDLIFSGELTKISQPQAKSQQRMFFLFDHQMVYCKKDLLRRDILYYKGRVDMDQMEVLDLEDGKDKDFNLSVKNALKLCSVAAGGEALLLCAKKPEQKQRWLRAFTDERGQVRHDQETGFAITEIQKKQAMLNANKSHPAGKPKAVTRPYYDFLLRQKHPTLPTSLPQQQVFMLAEPKRKTSNFWHNIGRLTPFKK</sequence>
<evidence type="ECO:0000259" key="8">
    <source>
        <dbReference type="PROSITE" id="PS50003"/>
    </source>
</evidence>
<dbReference type="Pfam" id="PF00621">
    <property type="entry name" value="RhoGEF"/>
    <property type="match status" value="1"/>
</dbReference>
<feature type="domain" description="DH" evidence="9">
    <location>
        <begin position="2836"/>
        <end position="3020"/>
    </location>
</feature>
<name>A0A3B3R4X1_9TELE</name>
<organism evidence="10 11">
    <name type="scientific">Paramormyrops kingsleyae</name>
    <dbReference type="NCBI Taxonomy" id="1676925"/>
    <lineage>
        <taxon>Eukaryota</taxon>
        <taxon>Metazoa</taxon>
        <taxon>Chordata</taxon>
        <taxon>Craniata</taxon>
        <taxon>Vertebrata</taxon>
        <taxon>Euteleostomi</taxon>
        <taxon>Actinopterygii</taxon>
        <taxon>Neopterygii</taxon>
        <taxon>Teleostei</taxon>
        <taxon>Osteoglossocephala</taxon>
        <taxon>Osteoglossomorpha</taxon>
        <taxon>Osteoglossiformes</taxon>
        <taxon>Mormyridae</taxon>
        <taxon>Paramormyrops</taxon>
    </lineage>
</organism>
<feature type="compositionally biased region" description="Polar residues" evidence="6">
    <location>
        <begin position="456"/>
        <end position="474"/>
    </location>
</feature>
<dbReference type="Ensembl" id="ENSPKIT00000038242.1">
    <property type="protein sequence ID" value="ENSPKIP00000013812.1"/>
    <property type="gene ID" value="ENSPKIG00000001080.1"/>
</dbReference>
<evidence type="ECO:0000313" key="11">
    <source>
        <dbReference type="Proteomes" id="UP000261540"/>
    </source>
</evidence>
<feature type="region of interest" description="Disordered" evidence="6">
    <location>
        <begin position="2072"/>
        <end position="2101"/>
    </location>
</feature>
<evidence type="ECO:0000256" key="2">
    <source>
        <dbReference type="ARBA" id="ARBA00022443"/>
    </source>
</evidence>
<comment type="subcellular location">
    <subcellularLocation>
        <location evidence="1">Cytoplasm</location>
    </subcellularLocation>
</comment>
<evidence type="ECO:0000259" key="7">
    <source>
        <dbReference type="PROSITE" id="PS50002"/>
    </source>
</evidence>
<dbReference type="Pfam" id="PF22697">
    <property type="entry name" value="SOS1_NGEF_PH"/>
    <property type="match status" value="1"/>
</dbReference>
<dbReference type="Gene3D" id="1.20.900.10">
    <property type="entry name" value="Dbl homology (DH) domain"/>
    <property type="match status" value="1"/>
</dbReference>